<dbReference type="NCBIfam" id="TIGR01537">
    <property type="entry name" value="portal_HK97"/>
    <property type="match status" value="1"/>
</dbReference>
<dbReference type="InterPro" id="IPR006427">
    <property type="entry name" value="Portal_HK97"/>
</dbReference>
<reference evidence="2" key="1">
    <citation type="submission" date="2016-10" db="EMBL/GenBank/DDBJ databases">
        <authorList>
            <person name="Varghese N."/>
            <person name="Submissions S."/>
        </authorList>
    </citation>
    <scope>NUCLEOTIDE SEQUENCE [LARGE SCALE GENOMIC DNA]</scope>
    <source>
        <strain evidence="2">JCM 10271</strain>
    </source>
</reference>
<accession>A0A1I5W6T1</accession>
<name>A0A1I5W6T1_9RHOB</name>
<protein>
    <submittedName>
        <fullName evidence="1">Phage portal protein, HK97 family</fullName>
    </submittedName>
</protein>
<gene>
    <name evidence="1" type="ORF">SAMN05421853_102163</name>
</gene>
<dbReference type="InterPro" id="IPR006944">
    <property type="entry name" value="Phage/GTA_portal"/>
</dbReference>
<dbReference type="STRING" id="93684.SAMN05421853_102163"/>
<proteinExistence type="predicted"/>
<dbReference type="EMBL" id="FOXV01000002">
    <property type="protein sequence ID" value="SFQ15452.1"/>
    <property type="molecule type" value="Genomic_DNA"/>
</dbReference>
<evidence type="ECO:0000313" key="2">
    <source>
        <dbReference type="Proteomes" id="UP000243106"/>
    </source>
</evidence>
<dbReference type="Pfam" id="PF04860">
    <property type="entry name" value="Phage_portal"/>
    <property type="match status" value="1"/>
</dbReference>
<evidence type="ECO:0000313" key="1">
    <source>
        <dbReference type="EMBL" id="SFQ15452.1"/>
    </source>
</evidence>
<keyword evidence="2" id="KW-1185">Reference proteome</keyword>
<dbReference type="Proteomes" id="UP000243106">
    <property type="component" value="Unassembled WGS sequence"/>
</dbReference>
<dbReference type="AlphaFoldDB" id="A0A1I5W6T1"/>
<organism evidence="1 2">
    <name type="scientific">Roseivivax halotolerans</name>
    <dbReference type="NCBI Taxonomy" id="93684"/>
    <lineage>
        <taxon>Bacteria</taxon>
        <taxon>Pseudomonadati</taxon>
        <taxon>Pseudomonadota</taxon>
        <taxon>Alphaproteobacteria</taxon>
        <taxon>Rhodobacterales</taxon>
        <taxon>Roseobacteraceae</taxon>
        <taxon>Roseivivax</taxon>
    </lineage>
</organism>
<sequence>MVVSIFRRKNETPAIEAKASATGPVVAYATSGRIAWSPRDTVSLTKTGFAGNPIGFRAVKLIAEAAAAIPLVLQDAEMRYESHPALTLLARPNPAQGRAELFEALFGQLLLAGDAYVEAVADEEGLPFELHVLRSDRMRLVPGADGWPVAYEYTVGAKTHRFAVGAGASPICHLKSFHPQDDHYGLSPMQAAAQAMDVHNAASRWSKGLLDNAARPSGAIVFSGGDGAGTLSPEQYDRLVSEMESYHMGARNAGRPMLLEGGLDWKPMGFSPSDMEFHKSKEAAAREIAVAFGVPPMLLGIPGEATFANYQEAHRAFYRLTVLPLATRVAASLGAWLSGFAGQDFALKPDLDQVPALAAERDQQWQRVAAVDFLSPAEKRRLLGLPPLAEAGDD</sequence>
<dbReference type="RefSeq" id="WP_093009442.1">
    <property type="nucleotide sequence ID" value="NZ_FOXV01000002.1"/>
</dbReference>